<name>A0ABP9KMG0_9NOCA</name>
<evidence type="ECO:0000313" key="16">
    <source>
        <dbReference type="Proteomes" id="UP001500603"/>
    </source>
</evidence>
<feature type="domain" description="ACT-like" evidence="14">
    <location>
        <begin position="368"/>
        <end position="442"/>
    </location>
</feature>
<evidence type="ECO:0000256" key="10">
    <source>
        <dbReference type="ARBA" id="ARBA00023239"/>
    </source>
</evidence>
<evidence type="ECO:0000259" key="14">
    <source>
        <dbReference type="PROSITE" id="PS51672"/>
    </source>
</evidence>
<reference evidence="16" key="1">
    <citation type="journal article" date="2019" name="Int. J. Syst. Evol. Microbiol.">
        <title>The Global Catalogue of Microorganisms (GCM) 10K type strain sequencing project: providing services to taxonomists for standard genome sequencing and annotation.</title>
        <authorList>
            <consortium name="The Broad Institute Genomics Platform"/>
            <consortium name="The Broad Institute Genome Sequencing Center for Infectious Disease"/>
            <person name="Wu L."/>
            <person name="Ma J."/>
        </authorList>
    </citation>
    <scope>NUCLEOTIDE SEQUENCE [LARGE SCALE GENOMIC DNA]</scope>
    <source>
        <strain evidence="16">JCM 18298</strain>
    </source>
</reference>
<evidence type="ECO:0000256" key="6">
    <source>
        <dbReference type="ARBA" id="ARBA00014622"/>
    </source>
</evidence>
<keyword evidence="16" id="KW-1185">Reference proteome</keyword>
<dbReference type="PANTHER" id="PTHR48078:SF11">
    <property type="entry name" value="THREONINE DEHYDRATASE, MITOCHONDRIAL"/>
    <property type="match status" value="1"/>
</dbReference>
<evidence type="ECO:0000256" key="2">
    <source>
        <dbReference type="ARBA" id="ARBA00001933"/>
    </source>
</evidence>
<evidence type="ECO:0000256" key="3">
    <source>
        <dbReference type="ARBA" id="ARBA00004810"/>
    </source>
</evidence>
<dbReference type="EC" id="4.3.1.19" evidence="5"/>
<dbReference type="PANTHER" id="PTHR48078">
    <property type="entry name" value="THREONINE DEHYDRATASE, MITOCHONDRIAL-RELATED"/>
    <property type="match status" value="1"/>
</dbReference>
<sequence>MSDPLDVFDAPSASRPALDAAEIDAAAKRISDIIEPTPLQRSERLSTLTGAEVYLKREDLTAVRSYKLRGAYNLVTQLTAAERAAGVVAASAGNHAQGVAFACRSMGINGRIYVPATTPKQKRDRIRAHGGEFVELIADGETYDAAAAAAAADVERTGATIVPPFDDARTVAGQGTIAAEILEQLGGSPDLMVVPVGGGGCLAGIGTYLRERSPRTAILGVEPSGAASMTAALVAGAPVTLPGVDPFVDGAAVRRIGDVPFAAVSSFGGRVVSHGSLPLLISTESEGGTGDFRMMQVDEGAVCTAMLELYQNEGIIAEPAGALAAAALVEVGVPPGSTVVLLVSGGNNDVSRYGEIIERSLVHRGMKHYFLVDFPQEPGALRRFLDEVLGPDDDVTMFEYVKRNNRETGAALVGIELGAPDALGSLLARMATSPIQCEQLEPGSPAYRYLT</sequence>
<dbReference type="Gene3D" id="3.40.1020.10">
    <property type="entry name" value="Biosynthetic Threonine Deaminase, Domain 3"/>
    <property type="match status" value="1"/>
</dbReference>
<comment type="caution">
    <text evidence="15">The sequence shown here is derived from an EMBL/GenBank/DDBJ whole genome shotgun (WGS) entry which is preliminary data.</text>
</comment>
<evidence type="ECO:0000256" key="1">
    <source>
        <dbReference type="ARBA" id="ARBA00001274"/>
    </source>
</evidence>
<accession>A0ABP9KMG0</accession>
<dbReference type="PROSITE" id="PS51672">
    <property type="entry name" value="ACT_LIKE"/>
    <property type="match status" value="1"/>
</dbReference>
<evidence type="ECO:0000256" key="4">
    <source>
        <dbReference type="ARBA" id="ARBA00010869"/>
    </source>
</evidence>
<evidence type="ECO:0000256" key="5">
    <source>
        <dbReference type="ARBA" id="ARBA00012096"/>
    </source>
</evidence>
<keyword evidence="10" id="KW-0456">Lyase</keyword>
<dbReference type="InterPro" id="IPR038110">
    <property type="entry name" value="TD_ACT-like_sf"/>
</dbReference>
<keyword evidence="9" id="KW-0663">Pyridoxal phosphate</keyword>
<evidence type="ECO:0000313" key="15">
    <source>
        <dbReference type="EMBL" id="GAA5059100.1"/>
    </source>
</evidence>
<dbReference type="Pfam" id="PF00291">
    <property type="entry name" value="PALP"/>
    <property type="match status" value="1"/>
</dbReference>
<dbReference type="Gene3D" id="3.40.50.1100">
    <property type="match status" value="2"/>
</dbReference>
<keyword evidence="8" id="KW-0412">Isoleucine biosynthesis</keyword>
<keyword evidence="7" id="KW-0028">Amino-acid biosynthesis</keyword>
<evidence type="ECO:0000256" key="7">
    <source>
        <dbReference type="ARBA" id="ARBA00022605"/>
    </source>
</evidence>
<organism evidence="15 16">
    <name type="scientific">Nocardia callitridis</name>
    <dbReference type="NCBI Taxonomy" id="648753"/>
    <lineage>
        <taxon>Bacteria</taxon>
        <taxon>Bacillati</taxon>
        <taxon>Actinomycetota</taxon>
        <taxon>Actinomycetes</taxon>
        <taxon>Mycobacteriales</taxon>
        <taxon>Nocardiaceae</taxon>
        <taxon>Nocardia</taxon>
    </lineage>
</organism>
<dbReference type="SUPFAM" id="SSF53686">
    <property type="entry name" value="Tryptophan synthase beta subunit-like PLP-dependent enzymes"/>
    <property type="match status" value="1"/>
</dbReference>
<evidence type="ECO:0000256" key="8">
    <source>
        <dbReference type="ARBA" id="ARBA00022624"/>
    </source>
</evidence>
<dbReference type="InterPro" id="IPR000634">
    <property type="entry name" value="Ser/Thr_deHydtase_PyrdxlP-BS"/>
</dbReference>
<dbReference type="InterPro" id="IPR001721">
    <property type="entry name" value="TD_ACT-like"/>
</dbReference>
<comment type="similarity">
    <text evidence="4">Belongs to the serine/threonine dehydratase family.</text>
</comment>
<dbReference type="InterPro" id="IPR050147">
    <property type="entry name" value="Ser/Thr_Dehydratase"/>
</dbReference>
<comment type="cofactor">
    <cofactor evidence="2">
        <name>pyridoxal 5'-phosphate</name>
        <dbReference type="ChEBI" id="CHEBI:597326"/>
    </cofactor>
</comment>
<evidence type="ECO:0000256" key="11">
    <source>
        <dbReference type="ARBA" id="ARBA00023304"/>
    </source>
</evidence>
<protein>
    <recommendedName>
        <fullName evidence="6">L-threonine dehydratase biosynthetic IlvA</fullName>
        <ecNumber evidence="5">4.3.1.19</ecNumber>
    </recommendedName>
    <alternativeName>
        <fullName evidence="13">Threonine deaminase</fullName>
    </alternativeName>
</protein>
<keyword evidence="11" id="KW-0100">Branched-chain amino acid biosynthesis</keyword>
<comment type="pathway">
    <text evidence="3">Amino-acid biosynthesis; L-isoleucine biosynthesis; 2-oxobutanoate from L-threonine: step 1/1.</text>
</comment>
<proteinExistence type="inferred from homology"/>
<dbReference type="Pfam" id="PF00585">
    <property type="entry name" value="Thr_dehydrat_C"/>
    <property type="match status" value="1"/>
</dbReference>
<dbReference type="RefSeq" id="WP_345496981.1">
    <property type="nucleotide sequence ID" value="NZ_BAABJM010000003.1"/>
</dbReference>
<evidence type="ECO:0000256" key="12">
    <source>
        <dbReference type="ARBA" id="ARBA00025527"/>
    </source>
</evidence>
<evidence type="ECO:0000256" key="13">
    <source>
        <dbReference type="ARBA" id="ARBA00031427"/>
    </source>
</evidence>
<comment type="catalytic activity">
    <reaction evidence="1">
        <text>L-threonine = 2-oxobutanoate + NH4(+)</text>
        <dbReference type="Rhea" id="RHEA:22108"/>
        <dbReference type="ChEBI" id="CHEBI:16763"/>
        <dbReference type="ChEBI" id="CHEBI:28938"/>
        <dbReference type="ChEBI" id="CHEBI:57926"/>
        <dbReference type="EC" id="4.3.1.19"/>
    </reaction>
</comment>
<dbReference type="NCBIfam" id="NF006390">
    <property type="entry name" value="PRK08639.1"/>
    <property type="match status" value="1"/>
</dbReference>
<dbReference type="InterPro" id="IPR001926">
    <property type="entry name" value="TrpB-like_PALP"/>
</dbReference>
<dbReference type="Proteomes" id="UP001500603">
    <property type="component" value="Unassembled WGS sequence"/>
</dbReference>
<dbReference type="PROSITE" id="PS00165">
    <property type="entry name" value="DEHYDRATASE_SER_THR"/>
    <property type="match status" value="1"/>
</dbReference>
<gene>
    <name evidence="15" type="primary">ilvA</name>
    <name evidence="15" type="ORF">GCM10023318_39210</name>
</gene>
<dbReference type="EMBL" id="BAABJM010000003">
    <property type="protein sequence ID" value="GAA5059100.1"/>
    <property type="molecule type" value="Genomic_DNA"/>
</dbReference>
<dbReference type="InterPro" id="IPR036052">
    <property type="entry name" value="TrpB-like_PALP_sf"/>
</dbReference>
<evidence type="ECO:0000256" key="9">
    <source>
        <dbReference type="ARBA" id="ARBA00022898"/>
    </source>
</evidence>
<comment type="function">
    <text evidence="12">Catalyzes the anaerobic formation of alpha-ketobutyrate and ammonia from threonine in a two-step reaction. The first step involved a dehydration of threonine and a production of enamine intermediates (aminocrotonate), which tautomerizes to its imine form (iminobutyrate). Both intermediates are unstable and short-lived. The second step is the nonenzymatic hydrolysis of the enamine/imine intermediates to form 2-ketobutyrate and free ammonia. In the low water environment of the cell, the second step is accelerated by RidA.</text>
</comment>